<dbReference type="EMBL" id="CP024899">
    <property type="protein sequence ID" value="ATX67223.1"/>
    <property type="molecule type" value="Genomic_DNA"/>
</dbReference>
<evidence type="ECO:0000313" key="1">
    <source>
        <dbReference type="EMBL" id="ATX67223.1"/>
    </source>
</evidence>
<dbReference type="KEGG" id="rbg:BG454_16565"/>
<sequence length="184" mass="20896">MPQSPHTLHIELRGMNVAARAHGCGLEPRPLELLLDRHAQVPETATLNLRIRRDRPHSNTPHHESRCIYEHAHPDKTTQPQTDAITRRRHMFRTLVSAACCLIALPAFSQEQGRYFYTDFESSVPHIDLEACPDGLATGVADVICRVTMNDDALHVYVFEAEGDRPFVSVHSYFDEDFELVLTQ</sequence>
<gene>
    <name evidence="1" type="ORF">BG454_16565</name>
</gene>
<organism evidence="1 2">
    <name type="scientific">Roseinatronobacter bogoriensis subsp. barguzinensis</name>
    <dbReference type="NCBI Taxonomy" id="441209"/>
    <lineage>
        <taxon>Bacteria</taxon>
        <taxon>Pseudomonadati</taxon>
        <taxon>Pseudomonadota</taxon>
        <taxon>Alphaproteobacteria</taxon>
        <taxon>Rhodobacterales</taxon>
        <taxon>Paracoccaceae</taxon>
        <taxon>Roseinatronobacter</taxon>
    </lineage>
</organism>
<proteinExistence type="predicted"/>
<evidence type="ECO:0000313" key="2">
    <source>
        <dbReference type="Proteomes" id="UP000228948"/>
    </source>
</evidence>
<reference evidence="1 2" key="1">
    <citation type="submission" date="2017-11" db="EMBL/GenBank/DDBJ databases">
        <title>Revised Sequence and Annotation of the Rhodobaca barguzinensis strain alga05 Genome.</title>
        <authorList>
            <person name="Kopejtka K."/>
            <person name="Tomasch J.M."/>
            <person name="Bunk B."/>
            <person name="Koblizek M."/>
        </authorList>
    </citation>
    <scope>NUCLEOTIDE SEQUENCE [LARGE SCALE GENOMIC DNA]</scope>
    <source>
        <strain evidence="2">alga05</strain>
    </source>
</reference>
<dbReference type="Proteomes" id="UP000228948">
    <property type="component" value="Chromosome"/>
</dbReference>
<name>A0A2K8KGV3_9RHOB</name>
<dbReference type="RefSeq" id="WP_071481663.1">
    <property type="nucleotide sequence ID" value="NZ_CP024899.1"/>
</dbReference>
<keyword evidence="2" id="KW-1185">Reference proteome</keyword>
<dbReference type="OrthoDB" id="7274522at2"/>
<accession>A0A2K8KGV3</accession>
<protein>
    <submittedName>
        <fullName evidence="1">Uncharacterized protein</fullName>
    </submittedName>
</protein>
<dbReference type="AlphaFoldDB" id="A0A2K8KGV3"/>